<evidence type="ECO:0000313" key="2">
    <source>
        <dbReference type="Proteomes" id="UP001176806"/>
    </source>
</evidence>
<organism evidence="1 2">
    <name type="scientific">Flavivirga jejuensis</name>
    <dbReference type="NCBI Taxonomy" id="870487"/>
    <lineage>
        <taxon>Bacteria</taxon>
        <taxon>Pseudomonadati</taxon>
        <taxon>Bacteroidota</taxon>
        <taxon>Flavobacteriia</taxon>
        <taxon>Flavobacteriales</taxon>
        <taxon>Flavobacteriaceae</taxon>
        <taxon>Flavivirga</taxon>
    </lineage>
</organism>
<sequence>MSVFKKDDKLTIDLLQAELLSTIFNLKTGDISFEKAESIAKLADDLNASNIEFIDKISTLDPKYQYPNINYFLTDNIDTIKVKINQNIEHVKKIRELIKK</sequence>
<comment type="caution">
    <text evidence="1">The sequence shown here is derived from an EMBL/GenBank/DDBJ whole genome shotgun (WGS) entry which is preliminary data.</text>
</comment>
<dbReference type="EMBL" id="JAUOEL010000001">
    <property type="protein sequence ID" value="MDO5973524.1"/>
    <property type="molecule type" value="Genomic_DNA"/>
</dbReference>
<dbReference type="Proteomes" id="UP001176806">
    <property type="component" value="Unassembled WGS sequence"/>
</dbReference>
<gene>
    <name evidence="1" type="ORF">Q4Q40_04935</name>
</gene>
<keyword evidence="2" id="KW-1185">Reference proteome</keyword>
<protein>
    <submittedName>
        <fullName evidence="1">Uncharacterized protein</fullName>
    </submittedName>
</protein>
<dbReference type="RefSeq" id="WP_303300617.1">
    <property type="nucleotide sequence ID" value="NZ_BAABDA010000042.1"/>
</dbReference>
<name>A0ABT8WKK5_9FLAO</name>
<proteinExistence type="predicted"/>
<evidence type="ECO:0000313" key="1">
    <source>
        <dbReference type="EMBL" id="MDO5973524.1"/>
    </source>
</evidence>
<accession>A0ABT8WKK5</accession>
<reference evidence="1" key="1">
    <citation type="submission" date="2023-07" db="EMBL/GenBank/DDBJ databases">
        <title>Two novel species in the genus Flavivirga.</title>
        <authorList>
            <person name="Kwon K."/>
        </authorList>
    </citation>
    <scope>NUCLEOTIDE SEQUENCE</scope>
    <source>
        <strain evidence="1">KACC 14158</strain>
    </source>
</reference>